<reference evidence="2" key="2">
    <citation type="submission" date="2020-09" db="EMBL/GenBank/DDBJ databases">
        <authorList>
            <person name="Sun Q."/>
            <person name="Kim S."/>
        </authorList>
    </citation>
    <scope>NUCLEOTIDE SEQUENCE</scope>
    <source>
        <strain evidence="2">KCTC 12988</strain>
    </source>
</reference>
<gene>
    <name evidence="2" type="ORF">GCM10007100_37220</name>
</gene>
<comment type="caution">
    <text evidence="2">The sequence shown here is derived from an EMBL/GenBank/DDBJ whole genome shotgun (WGS) entry which is preliminary data.</text>
</comment>
<dbReference type="Proteomes" id="UP000644507">
    <property type="component" value="Unassembled WGS sequence"/>
</dbReference>
<name>A0A918TW83_9BACT</name>
<feature type="compositionally biased region" description="Acidic residues" evidence="1">
    <location>
        <begin position="65"/>
        <end position="82"/>
    </location>
</feature>
<evidence type="ECO:0000313" key="2">
    <source>
        <dbReference type="EMBL" id="GHC65984.1"/>
    </source>
</evidence>
<dbReference type="AlphaFoldDB" id="A0A918TW83"/>
<organism evidence="2 3">
    <name type="scientific">Roseibacillus persicicus</name>
    <dbReference type="NCBI Taxonomy" id="454148"/>
    <lineage>
        <taxon>Bacteria</taxon>
        <taxon>Pseudomonadati</taxon>
        <taxon>Verrucomicrobiota</taxon>
        <taxon>Verrucomicrobiia</taxon>
        <taxon>Verrucomicrobiales</taxon>
        <taxon>Verrucomicrobiaceae</taxon>
        <taxon>Roseibacillus</taxon>
    </lineage>
</organism>
<reference evidence="2" key="1">
    <citation type="journal article" date="2014" name="Int. J. Syst. Evol. Microbiol.">
        <title>Complete genome sequence of Corynebacterium casei LMG S-19264T (=DSM 44701T), isolated from a smear-ripened cheese.</title>
        <authorList>
            <consortium name="US DOE Joint Genome Institute (JGI-PGF)"/>
            <person name="Walter F."/>
            <person name="Albersmeier A."/>
            <person name="Kalinowski J."/>
            <person name="Ruckert C."/>
        </authorList>
    </citation>
    <scope>NUCLEOTIDE SEQUENCE</scope>
    <source>
        <strain evidence="2">KCTC 12988</strain>
    </source>
</reference>
<dbReference type="EMBL" id="BMXI01000020">
    <property type="protein sequence ID" value="GHC65984.1"/>
    <property type="molecule type" value="Genomic_DNA"/>
</dbReference>
<feature type="compositionally biased region" description="Basic and acidic residues" evidence="1">
    <location>
        <begin position="11"/>
        <end position="30"/>
    </location>
</feature>
<feature type="compositionally biased region" description="Polar residues" evidence="1">
    <location>
        <begin position="86"/>
        <end position="96"/>
    </location>
</feature>
<protein>
    <submittedName>
        <fullName evidence="2">Uncharacterized protein</fullName>
    </submittedName>
</protein>
<dbReference type="RefSeq" id="WP_189573702.1">
    <property type="nucleotide sequence ID" value="NZ_BMXI01000020.1"/>
</dbReference>
<evidence type="ECO:0000256" key="1">
    <source>
        <dbReference type="SAM" id="MobiDB-lite"/>
    </source>
</evidence>
<evidence type="ECO:0000313" key="3">
    <source>
        <dbReference type="Proteomes" id="UP000644507"/>
    </source>
</evidence>
<feature type="region of interest" description="Disordered" evidence="1">
    <location>
        <begin position="1"/>
        <end position="211"/>
    </location>
</feature>
<sequence length="413" mass="44963">MSRRRKRKKERAAEGESELEKEPLLDREIPSPEPASPPASQSADLISESAPEPSTPAPASTSEVNELDLELSDDFDDAPAEETEVKSTLPTSASKTNLREIRRAELPPSDEPNPPHQAGASAQEEKAPAKIGRMRRSVDMAIQKPDRLGELDEDDLTLEPEPSPTTEPEPARSDEPSLEPVADQSTPEKPSPSEPTLPETSPPRGSNQKDYSSLITMGKDALGSLSILEQASLGLLFVTLLAGAIWSSSVVAARIPNTVIVSKLKYPLKGESVVIAELDSYWRSPIREGDDTDEGVSESIEIIPEIQITIAPESTAKALRFLFRDEEGNYVGDSSTVELSGGNFLPASDVTTSTQGNVATIHSTTGFQHEGELISYLADEKFQWEFVILESKDGREYNEFMAIPISARRKDSQ</sequence>
<feature type="compositionally biased region" description="Low complexity" evidence="1">
    <location>
        <begin position="38"/>
        <end position="63"/>
    </location>
</feature>
<keyword evidence="3" id="KW-1185">Reference proteome</keyword>
<proteinExistence type="predicted"/>
<accession>A0A918TW83</accession>
<feature type="compositionally biased region" description="Basic residues" evidence="1">
    <location>
        <begin position="1"/>
        <end position="10"/>
    </location>
</feature>